<feature type="region of interest" description="Disordered" evidence="1">
    <location>
        <begin position="40"/>
        <end position="80"/>
    </location>
</feature>
<keyword evidence="3" id="KW-1185">Reference proteome</keyword>
<comment type="caution">
    <text evidence="2">The sequence shown here is derived from an EMBL/GenBank/DDBJ whole genome shotgun (WGS) entry which is preliminary data.</text>
</comment>
<feature type="compositionally biased region" description="Basic and acidic residues" evidence="1">
    <location>
        <begin position="55"/>
        <end position="80"/>
    </location>
</feature>
<sequence length="180" mass="20716">METVTEKAFQFICNVNGSRGGRMRPIPVILTWKIWKGEPASGRGKGRGAARGGGRRLENEETKLFPREADRPTRQRAEDHSSFQNKFLAKQFPRHLKFHRHALSFIWLSVDEHQRAPPWSSRKEIESSDGPPRLSCPPSTSLFCVMIVLRLDKYISKKKEWGGRSERPAKTELGWYKLSL</sequence>
<reference evidence="2" key="1">
    <citation type="submission" date="2020-08" db="EMBL/GenBank/DDBJ databases">
        <title>Genome sequencing and assembly of the red palm weevil Rhynchophorus ferrugineus.</title>
        <authorList>
            <person name="Dias G.B."/>
            <person name="Bergman C.M."/>
            <person name="Manee M."/>
        </authorList>
    </citation>
    <scope>NUCLEOTIDE SEQUENCE</scope>
    <source>
        <strain evidence="2">AA-2017</strain>
        <tissue evidence="2">Whole larva</tissue>
    </source>
</reference>
<accession>A0A834IL20</accession>
<organism evidence="2 3">
    <name type="scientific">Rhynchophorus ferrugineus</name>
    <name type="common">Red palm weevil</name>
    <name type="synonym">Curculio ferrugineus</name>
    <dbReference type="NCBI Taxonomy" id="354439"/>
    <lineage>
        <taxon>Eukaryota</taxon>
        <taxon>Metazoa</taxon>
        <taxon>Ecdysozoa</taxon>
        <taxon>Arthropoda</taxon>
        <taxon>Hexapoda</taxon>
        <taxon>Insecta</taxon>
        <taxon>Pterygota</taxon>
        <taxon>Neoptera</taxon>
        <taxon>Endopterygota</taxon>
        <taxon>Coleoptera</taxon>
        <taxon>Polyphaga</taxon>
        <taxon>Cucujiformia</taxon>
        <taxon>Curculionidae</taxon>
        <taxon>Dryophthorinae</taxon>
        <taxon>Rhynchophorus</taxon>
    </lineage>
</organism>
<dbReference type="EMBL" id="JAACXV010000296">
    <property type="protein sequence ID" value="KAF7280428.1"/>
    <property type="molecule type" value="Genomic_DNA"/>
</dbReference>
<evidence type="ECO:0000313" key="3">
    <source>
        <dbReference type="Proteomes" id="UP000625711"/>
    </source>
</evidence>
<name>A0A834IL20_RHYFE</name>
<protein>
    <submittedName>
        <fullName evidence="2">Uncharacterized protein</fullName>
    </submittedName>
</protein>
<dbReference type="AlphaFoldDB" id="A0A834IL20"/>
<dbReference type="Proteomes" id="UP000625711">
    <property type="component" value="Unassembled WGS sequence"/>
</dbReference>
<evidence type="ECO:0000313" key="2">
    <source>
        <dbReference type="EMBL" id="KAF7280428.1"/>
    </source>
</evidence>
<gene>
    <name evidence="2" type="ORF">GWI33_005866</name>
</gene>
<proteinExistence type="predicted"/>
<evidence type="ECO:0000256" key="1">
    <source>
        <dbReference type="SAM" id="MobiDB-lite"/>
    </source>
</evidence>